<evidence type="ECO:0000256" key="2">
    <source>
        <dbReference type="ARBA" id="ARBA00011900"/>
    </source>
</evidence>
<keyword evidence="5" id="KW-0949">S-adenosyl-L-methionine</keyword>
<comment type="caution">
    <text evidence="8">The sequence shown here is derived from an EMBL/GenBank/DDBJ whole genome shotgun (WGS) entry which is preliminary data.</text>
</comment>
<dbReference type="OrthoDB" id="9800801at2"/>
<dbReference type="Gene3D" id="3.40.50.150">
    <property type="entry name" value="Vaccinia Virus protein VP39"/>
    <property type="match status" value="1"/>
</dbReference>
<dbReference type="AlphaFoldDB" id="A0A512RKW8"/>
<dbReference type="InterPro" id="IPR029063">
    <property type="entry name" value="SAM-dependent_MTases_sf"/>
</dbReference>
<keyword evidence="3 8" id="KW-0489">Methyltransferase</keyword>
<comment type="similarity">
    <text evidence="1">Belongs to the N(4)/N(6)-methyltransferase family.</text>
</comment>
<dbReference type="RefSeq" id="WP_146862239.1">
    <property type="nucleotide sequence ID" value="NZ_BKAU01000002.1"/>
</dbReference>
<evidence type="ECO:0000313" key="9">
    <source>
        <dbReference type="Proteomes" id="UP000321436"/>
    </source>
</evidence>
<dbReference type="EMBL" id="BKAU01000002">
    <property type="protein sequence ID" value="GEP96354.1"/>
    <property type="molecule type" value="Genomic_DNA"/>
</dbReference>
<evidence type="ECO:0000313" key="8">
    <source>
        <dbReference type="EMBL" id="GEP96354.1"/>
    </source>
</evidence>
<dbReference type="PRINTS" id="PR00506">
    <property type="entry name" value="D21N6MTFRASE"/>
</dbReference>
<dbReference type="InterPro" id="IPR002052">
    <property type="entry name" value="DNA_methylase_N6_adenine_CS"/>
</dbReference>
<organism evidence="8 9">
    <name type="scientific">Chitinophaga cymbidii</name>
    <dbReference type="NCBI Taxonomy" id="1096750"/>
    <lineage>
        <taxon>Bacteria</taxon>
        <taxon>Pseudomonadati</taxon>
        <taxon>Bacteroidota</taxon>
        <taxon>Chitinophagia</taxon>
        <taxon>Chitinophagales</taxon>
        <taxon>Chitinophagaceae</taxon>
        <taxon>Chitinophaga</taxon>
    </lineage>
</organism>
<dbReference type="GO" id="GO:0003677">
    <property type="term" value="F:DNA binding"/>
    <property type="evidence" value="ECO:0007669"/>
    <property type="project" value="InterPro"/>
</dbReference>
<evidence type="ECO:0000256" key="3">
    <source>
        <dbReference type="ARBA" id="ARBA00022603"/>
    </source>
</evidence>
<dbReference type="InterPro" id="IPR002941">
    <property type="entry name" value="DNA_methylase_N4/N6"/>
</dbReference>
<dbReference type="Proteomes" id="UP000321436">
    <property type="component" value="Unassembled WGS sequence"/>
</dbReference>
<evidence type="ECO:0000256" key="6">
    <source>
        <dbReference type="ARBA" id="ARBA00047942"/>
    </source>
</evidence>
<dbReference type="GO" id="GO:0009007">
    <property type="term" value="F:site-specific DNA-methyltransferase (adenine-specific) activity"/>
    <property type="evidence" value="ECO:0007669"/>
    <property type="project" value="UniProtKB-EC"/>
</dbReference>
<keyword evidence="9" id="KW-1185">Reference proteome</keyword>
<feature type="domain" description="DNA methylase N-4/N-6" evidence="7">
    <location>
        <begin position="116"/>
        <end position="453"/>
    </location>
</feature>
<evidence type="ECO:0000256" key="5">
    <source>
        <dbReference type="ARBA" id="ARBA00022691"/>
    </source>
</evidence>
<name>A0A512RKW8_9BACT</name>
<proteinExistence type="inferred from homology"/>
<dbReference type="PROSITE" id="PS00092">
    <property type="entry name" value="N6_MTASE"/>
    <property type="match status" value="1"/>
</dbReference>
<comment type="catalytic activity">
    <reaction evidence="6">
        <text>a 2'-deoxyadenosine in DNA + S-adenosyl-L-methionine = an N(6)-methyl-2'-deoxyadenosine in DNA + S-adenosyl-L-homocysteine + H(+)</text>
        <dbReference type="Rhea" id="RHEA:15197"/>
        <dbReference type="Rhea" id="RHEA-COMP:12418"/>
        <dbReference type="Rhea" id="RHEA-COMP:12419"/>
        <dbReference type="ChEBI" id="CHEBI:15378"/>
        <dbReference type="ChEBI" id="CHEBI:57856"/>
        <dbReference type="ChEBI" id="CHEBI:59789"/>
        <dbReference type="ChEBI" id="CHEBI:90615"/>
        <dbReference type="ChEBI" id="CHEBI:90616"/>
        <dbReference type="EC" id="2.1.1.72"/>
    </reaction>
</comment>
<accession>A0A512RKW8</accession>
<sequence>MDKLNLASTDPVNENIARIAAIFPHCITESDAGTAVDLDLLRQELGHRLVEGNKERYRLEWPGKREALVTANTPVHTTLRPVIEASVNFNDTENLYIEGDNLEVLKLLQESYHGKIRMIYIDPPYNTGNDFVYKDNFAQKSEAYKQESGQKDAYSRRLVMNPETSGRYHSDWLSMIYPRLKLARNLLSDDGVIFLSIDDNELYNLKKLGDEIFGEANFVASFPRITKKAGKTTGLVARNHDYVLCFRKSPTAGLNACAFDADGYDHTDEYEKERGRYKLSQTLDYGSIQYSPSLDYEITIDGQILRPGNVSREEMLDRQKRNPKSDFCWRWSKDLYEFGMNNGFVVLKRSRNGHRIYTKTYEKATIVRGPNGYVVEDRDRTKTCTTLDLLDNKFSNDNSRKDLGKLFNEKIFEYSKPVSLIAELITLATTGNDIILDFFSGSATTAHAVLHLNAVTGGKRKYIMVQVPESVDAHMGYDNICEIGRERIRRAAAKIKEETGAEFDDGFRVYRVDSSNMQNVYLHPQHYGQQTLNMLTNKIKPDRTADDLLAQVMLGLGLPLSLKTERITIAGKNVLKVADNALYACFEDDIDEAFAKALAAHAPLRFVCRDGGFKNDAAKINIRQLLPGTIMKVI</sequence>
<keyword evidence="4" id="KW-0808">Transferase</keyword>
<dbReference type="PIRSF" id="PIRSF015855">
    <property type="entry name" value="TypeIII_Mtase_mKpnI"/>
    <property type="match status" value="1"/>
</dbReference>
<dbReference type="SUPFAM" id="SSF53335">
    <property type="entry name" value="S-adenosyl-L-methionine-dependent methyltransferases"/>
    <property type="match status" value="1"/>
</dbReference>
<dbReference type="InterPro" id="IPR002295">
    <property type="entry name" value="N4/N6-MTase_EcoPI_Mod-like"/>
</dbReference>
<dbReference type="GO" id="GO:0032259">
    <property type="term" value="P:methylation"/>
    <property type="evidence" value="ECO:0007669"/>
    <property type="project" value="UniProtKB-KW"/>
</dbReference>
<dbReference type="Pfam" id="PF01555">
    <property type="entry name" value="N6_N4_Mtase"/>
    <property type="match status" value="1"/>
</dbReference>
<reference evidence="8 9" key="1">
    <citation type="submission" date="2019-07" db="EMBL/GenBank/DDBJ databases">
        <title>Whole genome shotgun sequence of Chitinophaga cymbidii NBRC 109752.</title>
        <authorList>
            <person name="Hosoyama A."/>
            <person name="Uohara A."/>
            <person name="Ohji S."/>
            <person name="Ichikawa N."/>
        </authorList>
    </citation>
    <scope>NUCLEOTIDE SEQUENCE [LARGE SCALE GENOMIC DNA]</scope>
    <source>
        <strain evidence="8 9">NBRC 109752</strain>
    </source>
</reference>
<dbReference type="GO" id="GO:0008170">
    <property type="term" value="F:N-methyltransferase activity"/>
    <property type="evidence" value="ECO:0007669"/>
    <property type="project" value="InterPro"/>
</dbReference>
<evidence type="ECO:0000259" key="7">
    <source>
        <dbReference type="Pfam" id="PF01555"/>
    </source>
</evidence>
<gene>
    <name evidence="8" type="ORF">CCY01nite_26140</name>
</gene>
<protein>
    <recommendedName>
        <fullName evidence="2">site-specific DNA-methyltransferase (adenine-specific)</fullName>
        <ecNumber evidence="2">2.1.1.72</ecNumber>
    </recommendedName>
</protein>
<evidence type="ECO:0000256" key="1">
    <source>
        <dbReference type="ARBA" id="ARBA00006594"/>
    </source>
</evidence>
<dbReference type="EC" id="2.1.1.72" evidence="2"/>
<evidence type="ECO:0000256" key="4">
    <source>
        <dbReference type="ARBA" id="ARBA00022679"/>
    </source>
</evidence>